<proteinExistence type="predicted"/>
<reference evidence="2" key="1">
    <citation type="submission" date="2014-12" db="EMBL/GenBank/DDBJ databases">
        <title>Insight into the proteome of Arion vulgaris.</title>
        <authorList>
            <person name="Aradska J."/>
            <person name="Bulat T."/>
            <person name="Smidak R."/>
            <person name="Sarate P."/>
            <person name="Gangsoo J."/>
            <person name="Sialana F."/>
            <person name="Bilban M."/>
            <person name="Lubec G."/>
        </authorList>
    </citation>
    <scope>NUCLEOTIDE SEQUENCE</scope>
    <source>
        <tissue evidence="2">Skin</tissue>
    </source>
</reference>
<feature type="compositionally biased region" description="Polar residues" evidence="1">
    <location>
        <begin position="42"/>
        <end position="54"/>
    </location>
</feature>
<protein>
    <submittedName>
        <fullName evidence="2">Uncharacterized protein</fullName>
    </submittedName>
</protein>
<sequence length="118" mass="12938">SLLSPLSWADEYAGSRVKLHVGPYRAELGPLSQGWGHKYKPQNRTTQTNVSTAKTDGDDEAGTIAKRARTLAMEEWARQRARKHGTACKEGGQCKSGPTGGQTSMAWQTRWCADHPNV</sequence>
<evidence type="ECO:0000313" key="2">
    <source>
        <dbReference type="EMBL" id="CEK92053.1"/>
    </source>
</evidence>
<evidence type="ECO:0000256" key="1">
    <source>
        <dbReference type="SAM" id="MobiDB-lite"/>
    </source>
</evidence>
<feature type="non-terminal residue" evidence="2">
    <location>
        <position position="1"/>
    </location>
</feature>
<accession>A0A0B7BGG3</accession>
<dbReference type="EMBL" id="HACG01045188">
    <property type="protein sequence ID" value="CEK92053.1"/>
    <property type="molecule type" value="Transcribed_RNA"/>
</dbReference>
<organism evidence="2">
    <name type="scientific">Arion vulgaris</name>
    <dbReference type="NCBI Taxonomy" id="1028688"/>
    <lineage>
        <taxon>Eukaryota</taxon>
        <taxon>Metazoa</taxon>
        <taxon>Spiralia</taxon>
        <taxon>Lophotrochozoa</taxon>
        <taxon>Mollusca</taxon>
        <taxon>Gastropoda</taxon>
        <taxon>Heterobranchia</taxon>
        <taxon>Euthyneura</taxon>
        <taxon>Panpulmonata</taxon>
        <taxon>Eupulmonata</taxon>
        <taxon>Stylommatophora</taxon>
        <taxon>Helicina</taxon>
        <taxon>Arionoidea</taxon>
        <taxon>Arionidae</taxon>
        <taxon>Arion</taxon>
    </lineage>
</organism>
<feature type="region of interest" description="Disordered" evidence="1">
    <location>
        <begin position="82"/>
        <end position="118"/>
    </location>
</feature>
<name>A0A0B7BGG3_9EUPU</name>
<gene>
    <name evidence="2" type="primary">ORF186270</name>
</gene>
<feature type="region of interest" description="Disordered" evidence="1">
    <location>
        <begin position="30"/>
        <end position="59"/>
    </location>
</feature>
<dbReference type="AlphaFoldDB" id="A0A0B7BGG3"/>